<evidence type="ECO:0000256" key="5">
    <source>
        <dbReference type="ARBA" id="ARBA00049086"/>
    </source>
</evidence>
<gene>
    <name evidence="7" type="ORF">TSOC_007643</name>
</gene>
<dbReference type="GO" id="GO:0070611">
    <property type="term" value="F:histone H3R2 methyltransferase activity"/>
    <property type="evidence" value="ECO:0007669"/>
    <property type="project" value="TreeGrafter"/>
</dbReference>
<dbReference type="PANTHER" id="PTHR11006:SF10">
    <property type="entry name" value="HISTONE-ARGININE METHYLTRANSFERASE CARMER-RELATED"/>
    <property type="match status" value="1"/>
</dbReference>
<dbReference type="Gene3D" id="2.70.160.11">
    <property type="entry name" value="Hnrnp arginine n-methyltransferase1"/>
    <property type="match status" value="2"/>
</dbReference>
<feature type="compositionally biased region" description="Gly residues" evidence="6">
    <location>
        <begin position="769"/>
        <end position="781"/>
    </location>
</feature>
<feature type="compositionally biased region" description="Polar residues" evidence="6">
    <location>
        <begin position="132"/>
        <end position="141"/>
    </location>
</feature>
<name>A0A2J8A0I6_9CHLO</name>
<proteinExistence type="predicted"/>
<protein>
    <recommendedName>
        <fullName evidence="1">type I protein arginine methyltransferase</fullName>
        <ecNumber evidence="1">2.1.1.319</ecNumber>
    </recommendedName>
</protein>
<dbReference type="InterPro" id="IPR025799">
    <property type="entry name" value="Arg_MeTrfase"/>
</dbReference>
<keyword evidence="4" id="KW-0804">Transcription</keyword>
<feature type="region of interest" description="Disordered" evidence="6">
    <location>
        <begin position="746"/>
        <end position="781"/>
    </location>
</feature>
<sequence>MFVQKLNPLTGEADWVLVNEPGLGDEDDASADLVATSSYLDMLTDTRRNVAYNAALRRVLPAKSTAARAAVAASSSTSTPAHGLLADAACGVRVLDIGTGTGLLAMMAARTLGCGHAPPVEAVAGAREEAQLASSGTSSAAQKDEGAPSSAPVIACEVFPPMQNLSRKEGGVVIPAAARVYGQLVHCPLMHHMAGLRAAAPPAADIGGAQAVPTSPACSAGAEAPGPSAAARVLGALAELDSQARSAFFNGDESYEVREMHVDALHNADAKQCEAQLKAREDFIRPLSDAFPVFDFDWLRPPPPAGRRALIEVPAVADGSAHAVLLWWQLDMTTVDAGNNSGGNGEPQQPLLLSTAPCWLDGRPEAGGDAGPLEGVAQEWRDHWKQCWVQLANDGQAVRCGDTVSVRFEHDDLNIRAKLASGTQTALGLTPHGGNGAAQAQSGQQQEEPEAPQAATGEAPGGSPPFGGSERSAREVLAALQHEAAEQQQLMPLLSWLGPQALLQLGDVGRLETFNSALAVALADVGSVAAASEGGGHEGACGAEVVVVDGSLALALLSACHPLVESVTLLQEGNVAAGHWLKASATRLGVCGKIKPVRPDAYFKLLAAAKAPSASTKAASAAVSRPPAPLLLVSEPYFSEFEQLVPWAHLRFWRDYDVIRGSAAGAAPSARGSARAAGGATRGRRVATLPQRARLLAVAASLPELWRTRHALGHIEGLNLSAANAVLGVVGKTSAGGAALAELGGATQLSGGEQRARPTDTDDDEGESASGGGGSGGGGGQPLPILPYSVWQAGGGYAELSQRAELLSLDCSGHLGDEEGGVVLTAACESTCHAVVLWMEYDLASGSGQEGLRVSTAPSADGAPGPSVQGVYLLPQPVQLQRGSRLHVAAEFDGLDADVSIDVTVLPPT</sequence>
<dbReference type="Gene3D" id="3.40.50.150">
    <property type="entry name" value="Vaccinia Virus protein VP39"/>
    <property type="match status" value="1"/>
</dbReference>
<reference evidence="7 8" key="1">
    <citation type="journal article" date="2017" name="Mol. Biol. Evol.">
        <title>The 4-celled Tetrabaena socialis nuclear genome reveals the essential components for genetic control of cell number at the origin of multicellularity in the volvocine lineage.</title>
        <authorList>
            <person name="Featherston J."/>
            <person name="Arakaki Y."/>
            <person name="Hanschen E.R."/>
            <person name="Ferris P.J."/>
            <person name="Michod R.E."/>
            <person name="Olson B.J.S.C."/>
            <person name="Nozaki H."/>
            <person name="Durand P.M."/>
        </authorList>
    </citation>
    <scope>NUCLEOTIDE SEQUENCE [LARGE SCALE GENOMIC DNA]</scope>
    <source>
        <strain evidence="7 8">NIES-571</strain>
    </source>
</reference>
<evidence type="ECO:0000256" key="6">
    <source>
        <dbReference type="SAM" id="MobiDB-lite"/>
    </source>
</evidence>
<evidence type="ECO:0000313" key="8">
    <source>
        <dbReference type="Proteomes" id="UP000236333"/>
    </source>
</evidence>
<dbReference type="GO" id="GO:0035242">
    <property type="term" value="F:protein-arginine omega-N asymmetric methyltransferase activity"/>
    <property type="evidence" value="ECO:0007669"/>
    <property type="project" value="UniProtKB-EC"/>
</dbReference>
<evidence type="ECO:0000256" key="4">
    <source>
        <dbReference type="ARBA" id="ARBA00023163"/>
    </source>
</evidence>
<comment type="caution">
    <text evidence="7">The sequence shown here is derived from an EMBL/GenBank/DDBJ whole genome shotgun (WGS) entry which is preliminary data.</text>
</comment>
<keyword evidence="7" id="KW-0489">Methyltransferase</keyword>
<dbReference type="EMBL" id="PGGS01000263">
    <property type="protein sequence ID" value="PNH06042.1"/>
    <property type="molecule type" value="Genomic_DNA"/>
</dbReference>
<dbReference type="InterPro" id="IPR029063">
    <property type="entry name" value="SAM-dependent_MTases_sf"/>
</dbReference>
<evidence type="ECO:0000313" key="7">
    <source>
        <dbReference type="EMBL" id="PNH06042.1"/>
    </source>
</evidence>
<feature type="compositionally biased region" description="Low complexity" evidence="6">
    <location>
        <begin position="437"/>
        <end position="458"/>
    </location>
</feature>
<evidence type="ECO:0000256" key="2">
    <source>
        <dbReference type="ARBA" id="ARBA00022691"/>
    </source>
</evidence>
<organism evidence="7 8">
    <name type="scientific">Tetrabaena socialis</name>
    <dbReference type="NCBI Taxonomy" id="47790"/>
    <lineage>
        <taxon>Eukaryota</taxon>
        <taxon>Viridiplantae</taxon>
        <taxon>Chlorophyta</taxon>
        <taxon>core chlorophytes</taxon>
        <taxon>Chlorophyceae</taxon>
        <taxon>CS clade</taxon>
        <taxon>Chlamydomonadales</taxon>
        <taxon>Tetrabaenaceae</taxon>
        <taxon>Tetrabaena</taxon>
    </lineage>
</organism>
<keyword evidence="2" id="KW-0949">S-adenosyl-L-methionine</keyword>
<dbReference type="PANTHER" id="PTHR11006">
    <property type="entry name" value="PROTEIN ARGININE N-METHYLTRANSFERASE"/>
    <property type="match status" value="1"/>
</dbReference>
<comment type="catalytic activity">
    <reaction evidence="5">
        <text>L-arginyl-[protein] + 2 S-adenosyl-L-methionine = N(omega),N(omega)-dimethyl-L-arginyl-[protein] + 2 S-adenosyl-L-homocysteine + 2 H(+)</text>
        <dbReference type="Rhea" id="RHEA:48096"/>
        <dbReference type="Rhea" id="RHEA-COMP:10532"/>
        <dbReference type="Rhea" id="RHEA-COMP:11991"/>
        <dbReference type="ChEBI" id="CHEBI:15378"/>
        <dbReference type="ChEBI" id="CHEBI:29965"/>
        <dbReference type="ChEBI" id="CHEBI:57856"/>
        <dbReference type="ChEBI" id="CHEBI:59789"/>
        <dbReference type="ChEBI" id="CHEBI:61897"/>
        <dbReference type="EC" id="2.1.1.319"/>
    </reaction>
</comment>
<dbReference type="GO" id="GO:0032259">
    <property type="term" value="P:methylation"/>
    <property type="evidence" value="ECO:0007669"/>
    <property type="project" value="UniProtKB-KW"/>
</dbReference>
<feature type="region of interest" description="Disordered" evidence="6">
    <location>
        <begin position="425"/>
        <end position="472"/>
    </location>
</feature>
<keyword evidence="8" id="KW-1185">Reference proteome</keyword>
<keyword evidence="7" id="KW-0808">Transferase</keyword>
<dbReference type="AlphaFoldDB" id="A0A2J8A0I6"/>
<keyword evidence="3" id="KW-0805">Transcription regulation</keyword>
<accession>A0A2J8A0I6</accession>
<dbReference type="OrthoDB" id="546712at2759"/>
<evidence type="ECO:0000256" key="3">
    <source>
        <dbReference type="ARBA" id="ARBA00023015"/>
    </source>
</evidence>
<feature type="region of interest" description="Disordered" evidence="6">
    <location>
        <begin position="127"/>
        <end position="148"/>
    </location>
</feature>
<evidence type="ECO:0000256" key="1">
    <source>
        <dbReference type="ARBA" id="ARBA00011925"/>
    </source>
</evidence>
<dbReference type="SUPFAM" id="SSF53335">
    <property type="entry name" value="S-adenosyl-L-methionine-dependent methyltransferases"/>
    <property type="match status" value="2"/>
</dbReference>
<dbReference type="EC" id="2.1.1.319" evidence="1"/>
<dbReference type="Proteomes" id="UP000236333">
    <property type="component" value="Unassembled WGS sequence"/>
</dbReference>